<dbReference type="InterPro" id="IPR041881">
    <property type="entry name" value="PqqD_sf"/>
</dbReference>
<dbReference type="RefSeq" id="WP_043843144.1">
    <property type="nucleotide sequence ID" value="NZ_BSTI01000021.1"/>
</dbReference>
<dbReference type="NCBIfam" id="TIGR03859">
    <property type="entry name" value="PQQ_PqqD"/>
    <property type="match status" value="1"/>
</dbReference>
<gene>
    <name evidence="4" type="ORF">Atai01_68830</name>
</gene>
<dbReference type="Pfam" id="PF05402">
    <property type="entry name" value="PqqD"/>
    <property type="match status" value="1"/>
</dbReference>
<evidence type="ECO:0008006" key="6">
    <source>
        <dbReference type="Google" id="ProtNLM"/>
    </source>
</evidence>
<evidence type="ECO:0000256" key="2">
    <source>
        <dbReference type="ARBA" id="ARBA00011741"/>
    </source>
</evidence>
<dbReference type="Gene3D" id="1.10.10.1150">
    <property type="entry name" value="Coenzyme PQQ synthesis protein D (PqqD)"/>
    <property type="match status" value="1"/>
</dbReference>
<dbReference type="Proteomes" id="UP001165136">
    <property type="component" value="Unassembled WGS sequence"/>
</dbReference>
<protein>
    <recommendedName>
        <fullName evidence="6">Pyrroloquinoline quinone biosynthesis protein PqqD</fullName>
    </recommendedName>
</protein>
<comment type="caution">
    <text evidence="4">The sequence shown here is derived from an EMBL/GenBank/DDBJ whole genome shotgun (WGS) entry which is preliminary data.</text>
</comment>
<evidence type="ECO:0000313" key="4">
    <source>
        <dbReference type="EMBL" id="GLY70264.1"/>
    </source>
</evidence>
<evidence type="ECO:0000256" key="3">
    <source>
        <dbReference type="ARBA" id="ARBA00022905"/>
    </source>
</evidence>
<name>A0A9W6R6D7_9PSEU</name>
<dbReference type="EMBL" id="BSTI01000021">
    <property type="protein sequence ID" value="GLY70264.1"/>
    <property type="molecule type" value="Genomic_DNA"/>
</dbReference>
<accession>A0A9W6R6D7</accession>
<proteinExistence type="predicted"/>
<keyword evidence="5" id="KW-1185">Reference proteome</keyword>
<sequence>MGTAITAVDATSRPKLSRHVRFRFDRTRDRHVLLGPETVVVLNGTGADIVGLCDGARTAAEIVAELRGRYHQVVDEDVLRFLARLAARRCLELSNG</sequence>
<comment type="subunit">
    <text evidence="2">Monomer. Interacts with PqqE.</text>
</comment>
<organism evidence="4 5">
    <name type="scientific">Amycolatopsis taiwanensis</name>
    <dbReference type="NCBI Taxonomy" id="342230"/>
    <lineage>
        <taxon>Bacteria</taxon>
        <taxon>Bacillati</taxon>
        <taxon>Actinomycetota</taxon>
        <taxon>Actinomycetes</taxon>
        <taxon>Pseudonocardiales</taxon>
        <taxon>Pseudonocardiaceae</taxon>
        <taxon>Amycolatopsis</taxon>
    </lineage>
</organism>
<dbReference type="AlphaFoldDB" id="A0A9W6R6D7"/>
<evidence type="ECO:0000313" key="5">
    <source>
        <dbReference type="Proteomes" id="UP001165136"/>
    </source>
</evidence>
<dbReference type="GO" id="GO:0018189">
    <property type="term" value="P:pyrroloquinoline quinone biosynthetic process"/>
    <property type="evidence" value="ECO:0007669"/>
    <property type="project" value="UniProtKB-KW"/>
</dbReference>
<dbReference type="InterPro" id="IPR008792">
    <property type="entry name" value="PQQD"/>
</dbReference>
<dbReference type="InterPro" id="IPR022479">
    <property type="entry name" value="PqqD_bac"/>
</dbReference>
<comment type="pathway">
    <text evidence="1">Cofactor biosynthesis; pyrroloquinoline quinone biosynthesis.</text>
</comment>
<evidence type="ECO:0000256" key="1">
    <source>
        <dbReference type="ARBA" id="ARBA00004886"/>
    </source>
</evidence>
<dbReference type="GO" id="GO:0048038">
    <property type="term" value="F:quinone binding"/>
    <property type="evidence" value="ECO:0007669"/>
    <property type="project" value="InterPro"/>
</dbReference>
<reference evidence="4" key="1">
    <citation type="submission" date="2023-03" db="EMBL/GenBank/DDBJ databases">
        <title>Amycolatopsis taiwanensis NBRC 103393.</title>
        <authorList>
            <person name="Ichikawa N."/>
            <person name="Sato H."/>
            <person name="Tonouchi N."/>
        </authorList>
    </citation>
    <scope>NUCLEOTIDE SEQUENCE</scope>
    <source>
        <strain evidence="4">NBRC 103393</strain>
    </source>
</reference>
<keyword evidence="3" id="KW-0884">PQQ biosynthesis</keyword>